<keyword evidence="1" id="KW-0472">Membrane</keyword>
<dbReference type="EMBL" id="CP036266">
    <property type="protein sequence ID" value="QDT21123.1"/>
    <property type="molecule type" value="Genomic_DNA"/>
</dbReference>
<feature type="transmembrane region" description="Helical" evidence="1">
    <location>
        <begin position="18"/>
        <end position="38"/>
    </location>
</feature>
<name>A0A517WDE6_9PLAN</name>
<keyword evidence="1" id="KW-0812">Transmembrane</keyword>
<accession>A0A517WDE6</accession>
<sequence length="81" mass="9068">MKTTSPPVSPAVLTRFKILVWMGLLISLSDLTCILVLGDRFPKLLAGIVLMPALLFMLVAFKVLYKAVPPKERRWRVENGS</sequence>
<evidence type="ECO:0000313" key="3">
    <source>
        <dbReference type="EMBL" id="QDU03282.1"/>
    </source>
</evidence>
<protein>
    <submittedName>
        <fullName evidence="3">Uncharacterized protein</fullName>
    </submittedName>
</protein>
<feature type="transmembrane region" description="Helical" evidence="1">
    <location>
        <begin position="44"/>
        <end position="65"/>
    </location>
</feature>
<keyword evidence="4" id="KW-1185">Reference proteome</keyword>
<accession>A0A517PP19</accession>
<proteinExistence type="predicted"/>
<dbReference type="RefSeq" id="WP_145040986.1">
    <property type="nucleotide sequence ID" value="NZ_CP036266.1"/>
</dbReference>
<dbReference type="EMBL" id="CP036347">
    <property type="protein sequence ID" value="QDU03282.1"/>
    <property type="molecule type" value="Genomic_DNA"/>
</dbReference>
<reference evidence="4 5" key="1">
    <citation type="submission" date="2019-02" db="EMBL/GenBank/DDBJ databases">
        <title>Deep-cultivation of Planctomycetes and their phenomic and genomic characterization uncovers novel biology.</title>
        <authorList>
            <person name="Wiegand S."/>
            <person name="Jogler M."/>
            <person name="Boedeker C."/>
            <person name="Pinto D."/>
            <person name="Vollmers J."/>
            <person name="Rivas-Marin E."/>
            <person name="Kohn T."/>
            <person name="Peeters S.H."/>
            <person name="Heuer A."/>
            <person name="Rast P."/>
            <person name="Oberbeckmann S."/>
            <person name="Bunk B."/>
            <person name="Jeske O."/>
            <person name="Meyerdierks A."/>
            <person name="Storesund J.E."/>
            <person name="Kallscheuer N."/>
            <person name="Luecker S."/>
            <person name="Lage O.M."/>
            <person name="Pohl T."/>
            <person name="Merkel B.J."/>
            <person name="Hornburger P."/>
            <person name="Mueller R.-W."/>
            <person name="Bruemmer F."/>
            <person name="Labrenz M."/>
            <person name="Spormann A.M."/>
            <person name="Op den Camp H."/>
            <person name="Overmann J."/>
            <person name="Amann R."/>
            <person name="Jetten M.S.M."/>
            <person name="Mascher T."/>
            <person name="Medema M.H."/>
            <person name="Devos D.P."/>
            <person name="Kaster A.-K."/>
            <person name="Ovreas L."/>
            <person name="Rohde M."/>
            <person name="Galperin M.Y."/>
            <person name="Jogler C."/>
        </authorList>
    </citation>
    <scope>NUCLEOTIDE SEQUENCE [LARGE SCALE GENOMIC DNA]</scope>
    <source>
        <strain evidence="2 4">HG66A1</strain>
        <strain evidence="3 5">V6</strain>
    </source>
</reference>
<evidence type="ECO:0000313" key="2">
    <source>
        <dbReference type="EMBL" id="QDT21123.1"/>
    </source>
</evidence>
<accession>A0A5A8BEP7</accession>
<dbReference type="AlphaFoldDB" id="A0A517WDE6"/>
<evidence type="ECO:0000313" key="4">
    <source>
        <dbReference type="Proteomes" id="UP000320421"/>
    </source>
</evidence>
<dbReference type="OrthoDB" id="9888845at2"/>
<dbReference type="Proteomes" id="UP000320722">
    <property type="component" value="Chromosome"/>
</dbReference>
<evidence type="ECO:0000313" key="5">
    <source>
        <dbReference type="Proteomes" id="UP000320722"/>
    </source>
</evidence>
<keyword evidence="1" id="KW-1133">Transmembrane helix</keyword>
<evidence type="ECO:0000256" key="1">
    <source>
        <dbReference type="SAM" id="Phobius"/>
    </source>
</evidence>
<organism evidence="3 5">
    <name type="scientific">Gimesia chilikensis</name>
    <dbReference type="NCBI Taxonomy" id="2605989"/>
    <lineage>
        <taxon>Bacteria</taxon>
        <taxon>Pseudomonadati</taxon>
        <taxon>Planctomycetota</taxon>
        <taxon>Planctomycetia</taxon>
        <taxon>Planctomycetales</taxon>
        <taxon>Planctomycetaceae</taxon>
        <taxon>Gimesia</taxon>
    </lineage>
</organism>
<gene>
    <name evidence="2" type="ORF">HG66A1_29160</name>
    <name evidence="3" type="ORF">V6x_29940</name>
</gene>
<dbReference type="Proteomes" id="UP000320421">
    <property type="component" value="Chromosome"/>
</dbReference>